<proteinExistence type="predicted"/>
<feature type="chain" id="PRO_5047224598" description="LVIVD repeat-containing protein" evidence="1">
    <location>
        <begin position="21"/>
        <end position="539"/>
    </location>
</feature>
<protein>
    <recommendedName>
        <fullName evidence="4">LVIVD repeat-containing protein</fullName>
    </recommendedName>
</protein>
<comment type="caution">
    <text evidence="2">The sequence shown here is derived from an EMBL/GenBank/DDBJ whole genome shotgun (WGS) entry which is preliminary data.</text>
</comment>
<sequence>MKKKLLTLALVSIFAFSCNNDPDGPINDPNILINTNAEELSSRLTLDGTGVVGITNISSSGGRILEDADEISLILVSQAPSPVYEGKILRATHVDIDGKYAYVSYNTEGSTYLGGVEIIDISNAYDPKIVSQAIFKNADVSALEYRNGQLFLALAIDVDNDEKATEPANLGVVSVNDGQFTSDFSIYSVAGFVGTDVSTASDFTALVSGNNGLLTIFDINQNVSNEFPMTDLRGVDNDDNRIVILSGSEGIKILNSGTLAEVGSIAIDAQEAGAKRIIQIEDGRIFVAEGGEGAGIYRLSNGNLISKIAIPINPENVEPGDIVTNAVSIDDDLLFMANGAAGISIADVDDEDEFKLYGILDLDGSSNFVKNEEGFVFVATGAGGLQILKIQEVDEDYDEERCEDLPKYEGSDNLNINTNESEGYGGTTSLKNVNIGGEFLFCGSLAIQSNLNVDSGGLMEVYGSFIFGQFKKNTSLNVGSNSTLRLSGSTVIYGDLKLTSGATLEFVGDENEVYIYGDVIINSGAKVIGNFNEPTGKLD</sequence>
<feature type="signal peptide" evidence="1">
    <location>
        <begin position="1"/>
        <end position="20"/>
    </location>
</feature>
<dbReference type="SUPFAM" id="SSF63825">
    <property type="entry name" value="YWTD domain"/>
    <property type="match status" value="1"/>
</dbReference>
<dbReference type="Proteomes" id="UP001595805">
    <property type="component" value="Unassembled WGS sequence"/>
</dbReference>
<reference evidence="3" key="1">
    <citation type="journal article" date="2019" name="Int. J. Syst. Evol. Microbiol.">
        <title>The Global Catalogue of Microorganisms (GCM) 10K type strain sequencing project: providing services to taxonomists for standard genome sequencing and annotation.</title>
        <authorList>
            <consortium name="The Broad Institute Genomics Platform"/>
            <consortium name="The Broad Institute Genome Sequencing Center for Infectious Disease"/>
            <person name="Wu L."/>
            <person name="Ma J."/>
        </authorList>
    </citation>
    <scope>NUCLEOTIDE SEQUENCE [LARGE SCALE GENOMIC DNA]</scope>
    <source>
        <strain evidence="3">CCUG 60523</strain>
    </source>
</reference>
<evidence type="ECO:0000256" key="1">
    <source>
        <dbReference type="SAM" id="SignalP"/>
    </source>
</evidence>
<evidence type="ECO:0000313" key="2">
    <source>
        <dbReference type="EMBL" id="MFC3878914.1"/>
    </source>
</evidence>
<dbReference type="EMBL" id="JBHRZS010000003">
    <property type="protein sequence ID" value="MFC3878914.1"/>
    <property type="molecule type" value="Genomic_DNA"/>
</dbReference>
<keyword evidence="1" id="KW-0732">Signal</keyword>
<organism evidence="2 3">
    <name type="scientific">Algoriphagus namhaensis</name>
    <dbReference type="NCBI Taxonomy" id="915353"/>
    <lineage>
        <taxon>Bacteria</taxon>
        <taxon>Pseudomonadati</taxon>
        <taxon>Bacteroidota</taxon>
        <taxon>Cytophagia</taxon>
        <taxon>Cytophagales</taxon>
        <taxon>Cyclobacteriaceae</taxon>
        <taxon>Algoriphagus</taxon>
    </lineage>
</organism>
<keyword evidence="3" id="KW-1185">Reference proteome</keyword>
<dbReference type="RefSeq" id="WP_377902841.1">
    <property type="nucleotide sequence ID" value="NZ_JBHRZS010000003.1"/>
</dbReference>
<evidence type="ECO:0008006" key="4">
    <source>
        <dbReference type="Google" id="ProtNLM"/>
    </source>
</evidence>
<name>A0ABV8AME0_9BACT</name>
<accession>A0ABV8AME0</accession>
<gene>
    <name evidence="2" type="ORF">ACFOSV_01940</name>
</gene>
<dbReference type="PROSITE" id="PS51257">
    <property type="entry name" value="PROKAR_LIPOPROTEIN"/>
    <property type="match status" value="1"/>
</dbReference>
<evidence type="ECO:0000313" key="3">
    <source>
        <dbReference type="Proteomes" id="UP001595805"/>
    </source>
</evidence>